<proteinExistence type="predicted"/>
<evidence type="ECO:0000313" key="2">
    <source>
        <dbReference type="EMBL" id="EXX54836.1"/>
    </source>
</evidence>
<protein>
    <submittedName>
        <fullName evidence="2">Uncharacterized protein</fullName>
    </submittedName>
</protein>
<evidence type="ECO:0000313" key="3">
    <source>
        <dbReference type="Proteomes" id="UP000022910"/>
    </source>
</evidence>
<dbReference type="OMA" id="MCQVEAN"/>
<dbReference type="STRING" id="1432141.A0A015K5Y8"/>
<dbReference type="EMBL" id="JEMT01028411">
    <property type="protein sequence ID" value="EXX54836.1"/>
    <property type="molecule type" value="Genomic_DNA"/>
</dbReference>
<evidence type="ECO:0000256" key="1">
    <source>
        <dbReference type="SAM" id="Phobius"/>
    </source>
</evidence>
<keyword evidence="3" id="KW-1185">Reference proteome</keyword>
<keyword evidence="1" id="KW-0472">Membrane</keyword>
<feature type="transmembrane region" description="Helical" evidence="1">
    <location>
        <begin position="109"/>
        <end position="130"/>
    </location>
</feature>
<dbReference type="Proteomes" id="UP000022910">
    <property type="component" value="Unassembled WGS sequence"/>
</dbReference>
<keyword evidence="1" id="KW-0812">Transmembrane</keyword>
<accession>A0A015K5Y8</accession>
<feature type="transmembrane region" description="Helical" evidence="1">
    <location>
        <begin position="137"/>
        <end position="157"/>
    </location>
</feature>
<feature type="transmembrane region" description="Helical" evidence="1">
    <location>
        <begin position="69"/>
        <end position="89"/>
    </location>
</feature>
<reference evidence="2 3" key="1">
    <citation type="submission" date="2014-02" db="EMBL/GenBank/DDBJ databases">
        <title>Single nucleus genome sequencing reveals high similarity among nuclei of an endomycorrhizal fungus.</title>
        <authorList>
            <person name="Lin K."/>
            <person name="Geurts R."/>
            <person name="Zhang Z."/>
            <person name="Limpens E."/>
            <person name="Saunders D.G."/>
            <person name="Mu D."/>
            <person name="Pang E."/>
            <person name="Cao H."/>
            <person name="Cha H."/>
            <person name="Lin T."/>
            <person name="Zhou Q."/>
            <person name="Shang Y."/>
            <person name="Li Y."/>
            <person name="Ivanov S."/>
            <person name="Sharma T."/>
            <person name="Velzen R.V."/>
            <person name="Ruijter N.D."/>
            <person name="Aanen D.K."/>
            <person name="Win J."/>
            <person name="Kamoun S."/>
            <person name="Bisseling T."/>
            <person name="Huang S."/>
        </authorList>
    </citation>
    <scope>NUCLEOTIDE SEQUENCE [LARGE SCALE GENOMIC DNA]</scope>
    <source>
        <strain evidence="3">DAOM197198w</strain>
    </source>
</reference>
<dbReference type="OrthoDB" id="3358048at2759"/>
<organism evidence="2 3">
    <name type="scientific">Rhizophagus irregularis (strain DAOM 197198w)</name>
    <name type="common">Glomus intraradices</name>
    <dbReference type="NCBI Taxonomy" id="1432141"/>
    <lineage>
        <taxon>Eukaryota</taxon>
        <taxon>Fungi</taxon>
        <taxon>Fungi incertae sedis</taxon>
        <taxon>Mucoromycota</taxon>
        <taxon>Glomeromycotina</taxon>
        <taxon>Glomeromycetes</taxon>
        <taxon>Glomerales</taxon>
        <taxon>Glomeraceae</taxon>
        <taxon>Rhizophagus</taxon>
    </lineage>
</organism>
<comment type="caution">
    <text evidence="2">The sequence shown here is derived from an EMBL/GenBank/DDBJ whole genome shotgun (WGS) entry which is preliminary data.</text>
</comment>
<dbReference type="AlphaFoldDB" id="A0A015K5Y8"/>
<feature type="transmembrane region" description="Helical" evidence="1">
    <location>
        <begin position="163"/>
        <end position="182"/>
    </location>
</feature>
<name>A0A015K5Y8_RHIIW</name>
<gene>
    <name evidence="2" type="ORF">RirG_230790</name>
</gene>
<dbReference type="HOGENOM" id="CLU_117306_0_0_1"/>
<sequence>MFICNTSGNFLPIISHHMDGLKKRYSLLDQGFGEGQEQVAEFLDEQEQDQIIEELRLQNERANSFFKKALAFVSLMMVILYLIFLYEIMTSSSNPIIPLPISEHIYSYAPYQMIATLSSIGALISSIFLLQAPNFTMIHIYVGAFLSIIPNIIAIHTEKMEKLWWAIPLGILVFDIIALFLIKDSEQDIRSLEKLKYKYKGA</sequence>
<keyword evidence="1" id="KW-1133">Transmembrane helix</keyword>